<dbReference type="NCBIfam" id="NF009751">
    <property type="entry name" value="PRK13261.1-1"/>
    <property type="match status" value="1"/>
</dbReference>
<evidence type="ECO:0000256" key="1">
    <source>
        <dbReference type="ARBA" id="ARBA00004496"/>
    </source>
</evidence>
<evidence type="ECO:0000256" key="3">
    <source>
        <dbReference type="ARBA" id="ARBA00022596"/>
    </source>
</evidence>
<evidence type="ECO:0000313" key="6">
    <source>
        <dbReference type="EMBL" id="SUZ54044.1"/>
    </source>
</evidence>
<accession>A0A381NIV0</accession>
<gene>
    <name evidence="6" type="ORF">METZ01_LOCUS6898</name>
</gene>
<dbReference type="GO" id="GO:0065003">
    <property type="term" value="P:protein-containing complex assembly"/>
    <property type="evidence" value="ECO:0007669"/>
    <property type="project" value="InterPro"/>
</dbReference>
<dbReference type="HAMAP" id="MF_00822">
    <property type="entry name" value="UreE"/>
    <property type="match status" value="1"/>
</dbReference>
<keyword evidence="4" id="KW-0143">Chaperone</keyword>
<dbReference type="SMART" id="SM00988">
    <property type="entry name" value="UreE_N"/>
    <property type="match status" value="1"/>
</dbReference>
<keyword evidence="2" id="KW-0963">Cytoplasm</keyword>
<name>A0A381NIV0_9ZZZZ</name>
<comment type="subcellular location">
    <subcellularLocation>
        <location evidence="1">Cytoplasm</location>
    </subcellularLocation>
</comment>
<dbReference type="Gene3D" id="3.30.70.790">
    <property type="entry name" value="UreE, C-terminal domain"/>
    <property type="match status" value="1"/>
</dbReference>
<dbReference type="Gene3D" id="2.60.260.20">
    <property type="entry name" value="Urease metallochaperone UreE, N-terminal domain"/>
    <property type="match status" value="1"/>
</dbReference>
<reference evidence="6" key="1">
    <citation type="submission" date="2018-05" db="EMBL/GenBank/DDBJ databases">
        <authorList>
            <person name="Lanie J.A."/>
            <person name="Ng W.-L."/>
            <person name="Kazmierczak K.M."/>
            <person name="Andrzejewski T.M."/>
            <person name="Davidsen T.M."/>
            <person name="Wayne K.J."/>
            <person name="Tettelin H."/>
            <person name="Glass J.I."/>
            <person name="Rusch D."/>
            <person name="Podicherti R."/>
            <person name="Tsui H.-C.T."/>
            <person name="Winkler M.E."/>
        </authorList>
    </citation>
    <scope>NUCLEOTIDE SEQUENCE</scope>
</reference>
<dbReference type="GO" id="GO:0019627">
    <property type="term" value="P:urea metabolic process"/>
    <property type="evidence" value="ECO:0007669"/>
    <property type="project" value="InterPro"/>
</dbReference>
<dbReference type="GO" id="GO:0006457">
    <property type="term" value="P:protein folding"/>
    <property type="evidence" value="ECO:0007669"/>
    <property type="project" value="InterPro"/>
</dbReference>
<dbReference type="PIRSF" id="PIRSF036402">
    <property type="entry name" value="Ureas_acces_UreE"/>
    <property type="match status" value="1"/>
</dbReference>
<dbReference type="InterPro" id="IPR004029">
    <property type="entry name" value="UreE_N"/>
</dbReference>
<organism evidence="6">
    <name type="scientific">marine metagenome</name>
    <dbReference type="NCBI Taxonomy" id="408172"/>
    <lineage>
        <taxon>unclassified sequences</taxon>
        <taxon>metagenomes</taxon>
        <taxon>ecological metagenomes</taxon>
    </lineage>
</organism>
<dbReference type="InterPro" id="IPR012406">
    <property type="entry name" value="UreE"/>
</dbReference>
<dbReference type="SUPFAM" id="SSF69287">
    <property type="entry name" value="Urease metallochaperone UreE, N-terminal domain"/>
    <property type="match status" value="1"/>
</dbReference>
<dbReference type="EMBL" id="UINC01000365">
    <property type="protein sequence ID" value="SUZ54044.1"/>
    <property type="molecule type" value="Genomic_DNA"/>
</dbReference>
<dbReference type="AlphaFoldDB" id="A0A381NIV0"/>
<dbReference type="Pfam" id="PF05194">
    <property type="entry name" value="UreE_C"/>
    <property type="match status" value="1"/>
</dbReference>
<dbReference type="GO" id="GO:0016151">
    <property type="term" value="F:nickel cation binding"/>
    <property type="evidence" value="ECO:0007669"/>
    <property type="project" value="InterPro"/>
</dbReference>
<evidence type="ECO:0000259" key="5">
    <source>
        <dbReference type="SMART" id="SM00988"/>
    </source>
</evidence>
<dbReference type="Pfam" id="PF02814">
    <property type="entry name" value="UreE_N"/>
    <property type="match status" value="1"/>
</dbReference>
<dbReference type="InterPro" id="IPR036118">
    <property type="entry name" value="UreE_N_sf"/>
</dbReference>
<sequence length="149" mass="17017">MKEFQTKITESQKIAGTVTLTLDQRVKSRLRVHLDSGEEIGIFMQRGSILEHGDLITTEGGFVVKVIAAPEQISSIYSEDQLLLSRICYHLGNRHVELQITQKSVHYRHDHVLDEMVRSFGLIVVSELLPFQPEKGAYKSQSFTHDHHH</sequence>
<dbReference type="GO" id="GO:0005737">
    <property type="term" value="C:cytoplasm"/>
    <property type="evidence" value="ECO:0007669"/>
    <property type="project" value="UniProtKB-SubCell"/>
</dbReference>
<dbReference type="CDD" id="cd00571">
    <property type="entry name" value="UreE"/>
    <property type="match status" value="1"/>
</dbReference>
<dbReference type="InterPro" id="IPR007864">
    <property type="entry name" value="UreE_C_dom"/>
</dbReference>
<dbReference type="SUPFAM" id="SSF69737">
    <property type="entry name" value="Urease metallochaperone UreE, C-terminal domain"/>
    <property type="match status" value="1"/>
</dbReference>
<feature type="domain" description="UreE urease accessory N-terminal" evidence="5">
    <location>
        <begin position="1"/>
        <end position="64"/>
    </location>
</feature>
<protein>
    <recommendedName>
        <fullName evidence="5">UreE urease accessory N-terminal domain-containing protein</fullName>
    </recommendedName>
</protein>
<evidence type="ECO:0000256" key="2">
    <source>
        <dbReference type="ARBA" id="ARBA00022490"/>
    </source>
</evidence>
<evidence type="ECO:0000256" key="4">
    <source>
        <dbReference type="ARBA" id="ARBA00023186"/>
    </source>
</evidence>
<keyword evidence="3" id="KW-0533">Nickel</keyword>
<proteinExistence type="inferred from homology"/>